<dbReference type="Proteomes" id="UP000019132">
    <property type="component" value="Unassembled WGS sequence"/>
</dbReference>
<sequence length="62" mass="6340">MKPKAASTATQPAATAKATEVVVPLSELCVLVSVLLPLPDVYEVESPASTDGVFTDVRAPGT</sequence>
<organism evidence="1 2">
    <name type="scientific">Globisporangium ultimum (strain ATCC 200006 / CBS 805.95 / DAOM BR144)</name>
    <name type="common">Pythium ultimum</name>
    <dbReference type="NCBI Taxonomy" id="431595"/>
    <lineage>
        <taxon>Eukaryota</taxon>
        <taxon>Sar</taxon>
        <taxon>Stramenopiles</taxon>
        <taxon>Oomycota</taxon>
        <taxon>Peronosporomycetes</taxon>
        <taxon>Pythiales</taxon>
        <taxon>Pythiaceae</taxon>
        <taxon>Globisporangium</taxon>
    </lineage>
</organism>
<dbReference type="InParanoid" id="K3WPC8"/>
<dbReference type="EMBL" id="GL376635">
    <property type="status" value="NOT_ANNOTATED_CDS"/>
    <property type="molecule type" value="Genomic_DNA"/>
</dbReference>
<evidence type="ECO:0000313" key="2">
    <source>
        <dbReference type="Proteomes" id="UP000019132"/>
    </source>
</evidence>
<reference evidence="2" key="2">
    <citation type="submission" date="2010-04" db="EMBL/GenBank/DDBJ databases">
        <authorList>
            <person name="Buell R."/>
            <person name="Hamilton J."/>
            <person name="Hostetler J."/>
        </authorList>
    </citation>
    <scope>NUCLEOTIDE SEQUENCE [LARGE SCALE GENOMIC DNA]</scope>
    <source>
        <strain evidence="2">DAOM:BR144</strain>
    </source>
</reference>
<dbReference type="VEuPathDB" id="FungiDB:PYU1_G006806"/>
<keyword evidence="2" id="KW-1185">Reference proteome</keyword>
<proteinExistence type="predicted"/>
<protein>
    <submittedName>
        <fullName evidence="1">Uncharacterized protein</fullName>
    </submittedName>
</protein>
<dbReference type="EnsemblProtists" id="PYU1_T006820">
    <property type="protein sequence ID" value="PYU1_T006820"/>
    <property type="gene ID" value="PYU1_G006806"/>
</dbReference>
<name>K3WPC8_GLOUD</name>
<evidence type="ECO:0000313" key="1">
    <source>
        <dbReference type="EnsemblProtists" id="PYU1_T006820"/>
    </source>
</evidence>
<dbReference type="AlphaFoldDB" id="K3WPC8"/>
<reference evidence="1" key="3">
    <citation type="submission" date="2015-02" db="UniProtKB">
        <authorList>
            <consortium name="EnsemblProtists"/>
        </authorList>
    </citation>
    <scope>IDENTIFICATION</scope>
    <source>
        <strain evidence="1">DAOM BR144</strain>
    </source>
</reference>
<reference evidence="2" key="1">
    <citation type="journal article" date="2010" name="Genome Biol.">
        <title>Genome sequence of the necrotrophic plant pathogen Pythium ultimum reveals original pathogenicity mechanisms and effector repertoire.</title>
        <authorList>
            <person name="Levesque C.A."/>
            <person name="Brouwer H."/>
            <person name="Cano L."/>
            <person name="Hamilton J.P."/>
            <person name="Holt C."/>
            <person name="Huitema E."/>
            <person name="Raffaele S."/>
            <person name="Robideau G.P."/>
            <person name="Thines M."/>
            <person name="Win J."/>
            <person name="Zerillo M.M."/>
            <person name="Beakes G.W."/>
            <person name="Boore J.L."/>
            <person name="Busam D."/>
            <person name="Dumas B."/>
            <person name="Ferriera S."/>
            <person name="Fuerstenberg S.I."/>
            <person name="Gachon C.M."/>
            <person name="Gaulin E."/>
            <person name="Govers F."/>
            <person name="Grenville-Briggs L."/>
            <person name="Horner N."/>
            <person name="Hostetler J."/>
            <person name="Jiang R.H."/>
            <person name="Johnson J."/>
            <person name="Krajaejun T."/>
            <person name="Lin H."/>
            <person name="Meijer H.J."/>
            <person name="Moore B."/>
            <person name="Morris P."/>
            <person name="Phuntmart V."/>
            <person name="Puiu D."/>
            <person name="Shetty J."/>
            <person name="Stajich J.E."/>
            <person name="Tripathy S."/>
            <person name="Wawra S."/>
            <person name="van West P."/>
            <person name="Whitty B.R."/>
            <person name="Coutinho P.M."/>
            <person name="Henrissat B."/>
            <person name="Martin F."/>
            <person name="Thomas P.D."/>
            <person name="Tyler B.M."/>
            <person name="De Vries R.P."/>
            <person name="Kamoun S."/>
            <person name="Yandell M."/>
            <person name="Tisserat N."/>
            <person name="Buell C.R."/>
        </authorList>
    </citation>
    <scope>NUCLEOTIDE SEQUENCE</scope>
    <source>
        <strain evidence="2">DAOM:BR144</strain>
    </source>
</reference>
<accession>K3WPC8</accession>
<dbReference type="HOGENOM" id="CLU_2909046_0_0_1"/>